<protein>
    <submittedName>
        <fullName evidence="5">3-hydroxyacyl-CoA dehydrogenase NAD-binding domain-containing protein</fullName>
    </submittedName>
</protein>
<dbReference type="RefSeq" id="WP_253964701.1">
    <property type="nucleotide sequence ID" value="NZ_JALHBS010000070.1"/>
</dbReference>
<keyword evidence="6" id="KW-1185">Reference proteome</keyword>
<dbReference type="PANTHER" id="PTHR48075:SF5">
    <property type="entry name" value="3-HYDROXYBUTYRYL-COA DEHYDROGENASE"/>
    <property type="match status" value="1"/>
</dbReference>
<sequence>MRHKSEAKARVAVIGAGTMGKAIAGTFAQGGIQTLLVSRDPSGAGLVETGVELVSELPGDPPHMIVEAVPEEMQLKIDVFLSVERRYGTSLPVMASNTSGLPLQEVADRLERPDRFLGIHWFHPAAALPLVETVRVAQTSDESLSVALDLLAATGRDSLVVPRPVPGAVVNRLQHAILHEAYHLMSEGLAGPQDIDRAARWLLGPRMCISGLIEQKDLGGLTGHILAQRTIVPDLCHDPVPNADVQAMLARGETGAKAGRGFYDWTGRDAPAAIENAARRLRELIAYLRDFQTGPTR</sequence>
<dbReference type="Proteomes" id="UP001155220">
    <property type="component" value="Unassembled WGS sequence"/>
</dbReference>
<dbReference type="PIRSF" id="PIRSF000105">
    <property type="entry name" value="HCDH"/>
    <property type="match status" value="1"/>
</dbReference>
<dbReference type="InterPro" id="IPR036291">
    <property type="entry name" value="NAD(P)-bd_dom_sf"/>
</dbReference>
<feature type="site" description="Important for catalytic activity" evidence="2">
    <location>
        <position position="120"/>
    </location>
</feature>
<accession>A0A9X2H9Q4</accession>
<dbReference type="Gene3D" id="1.10.1040.10">
    <property type="entry name" value="N-(1-d-carboxylethyl)-l-norvaline Dehydrogenase, domain 2"/>
    <property type="match status" value="1"/>
</dbReference>
<dbReference type="InterPro" id="IPR022694">
    <property type="entry name" value="3-OHacyl-CoA_DH"/>
</dbReference>
<dbReference type="InterPro" id="IPR006108">
    <property type="entry name" value="3HC_DH_C"/>
</dbReference>
<evidence type="ECO:0000256" key="1">
    <source>
        <dbReference type="ARBA" id="ARBA00023002"/>
    </source>
</evidence>
<evidence type="ECO:0000313" key="5">
    <source>
        <dbReference type="EMBL" id="MCP3055863.1"/>
    </source>
</evidence>
<feature type="domain" description="3-hydroxyacyl-CoA dehydrogenase NAD binding" evidence="4">
    <location>
        <begin position="64"/>
        <end position="161"/>
    </location>
</feature>
<reference evidence="5" key="1">
    <citation type="submission" date="2022-03" db="EMBL/GenBank/DDBJ databases">
        <title>Aurantimonas Liuensis sp. Nov., isolated from the hadal seawater of the Mariana Trench.</title>
        <authorList>
            <person name="Liu R."/>
        </authorList>
    </citation>
    <scope>NUCLEOTIDE SEQUENCE</scope>
    <source>
        <strain evidence="5">LRZ36</strain>
    </source>
</reference>
<dbReference type="Gene3D" id="3.40.50.720">
    <property type="entry name" value="NAD(P)-binding Rossmann-like Domain"/>
    <property type="match status" value="2"/>
</dbReference>
<evidence type="ECO:0000259" key="3">
    <source>
        <dbReference type="Pfam" id="PF00725"/>
    </source>
</evidence>
<dbReference type="GO" id="GO:0070403">
    <property type="term" value="F:NAD+ binding"/>
    <property type="evidence" value="ECO:0007669"/>
    <property type="project" value="InterPro"/>
</dbReference>
<dbReference type="AlphaFoldDB" id="A0A9X2H9Q4"/>
<feature type="domain" description="3-hydroxyacyl-CoA dehydrogenase NAD binding" evidence="4">
    <location>
        <begin position="11"/>
        <end position="42"/>
    </location>
</feature>
<dbReference type="SUPFAM" id="SSF51735">
    <property type="entry name" value="NAD(P)-binding Rossmann-fold domains"/>
    <property type="match status" value="1"/>
</dbReference>
<name>A0A9X2H9Q4_9HYPH</name>
<dbReference type="SUPFAM" id="SSF48179">
    <property type="entry name" value="6-phosphogluconate dehydrogenase C-terminal domain-like"/>
    <property type="match status" value="1"/>
</dbReference>
<dbReference type="InterPro" id="IPR013328">
    <property type="entry name" value="6PGD_dom2"/>
</dbReference>
<proteinExistence type="predicted"/>
<dbReference type="Pfam" id="PF02737">
    <property type="entry name" value="3HCDH_N"/>
    <property type="match status" value="2"/>
</dbReference>
<dbReference type="GO" id="GO:0016616">
    <property type="term" value="F:oxidoreductase activity, acting on the CH-OH group of donors, NAD or NADP as acceptor"/>
    <property type="evidence" value="ECO:0007669"/>
    <property type="project" value="InterPro"/>
</dbReference>
<feature type="domain" description="3-hydroxyacyl-CoA dehydrogenase C-terminal" evidence="3">
    <location>
        <begin position="167"/>
        <end position="265"/>
    </location>
</feature>
<dbReference type="InterPro" id="IPR006176">
    <property type="entry name" value="3-OHacyl-CoA_DH_NAD-bd"/>
</dbReference>
<evidence type="ECO:0000256" key="2">
    <source>
        <dbReference type="PIRSR" id="PIRSR000105-1"/>
    </source>
</evidence>
<organism evidence="5 6">
    <name type="scientific">Aurantimonas marianensis</name>
    <dbReference type="NCBI Taxonomy" id="2920428"/>
    <lineage>
        <taxon>Bacteria</taxon>
        <taxon>Pseudomonadati</taxon>
        <taxon>Pseudomonadota</taxon>
        <taxon>Alphaproteobacteria</taxon>
        <taxon>Hyphomicrobiales</taxon>
        <taxon>Aurantimonadaceae</taxon>
        <taxon>Aurantimonas</taxon>
    </lineage>
</organism>
<comment type="caution">
    <text evidence="5">The sequence shown here is derived from an EMBL/GenBank/DDBJ whole genome shotgun (WGS) entry which is preliminary data.</text>
</comment>
<dbReference type="GO" id="GO:0006631">
    <property type="term" value="P:fatty acid metabolic process"/>
    <property type="evidence" value="ECO:0007669"/>
    <property type="project" value="InterPro"/>
</dbReference>
<dbReference type="InterPro" id="IPR008927">
    <property type="entry name" value="6-PGluconate_DH-like_C_sf"/>
</dbReference>
<keyword evidence="1" id="KW-0560">Oxidoreductase</keyword>
<evidence type="ECO:0000259" key="4">
    <source>
        <dbReference type="Pfam" id="PF02737"/>
    </source>
</evidence>
<evidence type="ECO:0000313" key="6">
    <source>
        <dbReference type="Proteomes" id="UP001155220"/>
    </source>
</evidence>
<dbReference type="PANTHER" id="PTHR48075">
    <property type="entry name" value="3-HYDROXYACYL-COA DEHYDROGENASE FAMILY PROTEIN"/>
    <property type="match status" value="1"/>
</dbReference>
<dbReference type="Pfam" id="PF00725">
    <property type="entry name" value="3HCDH"/>
    <property type="match status" value="1"/>
</dbReference>
<gene>
    <name evidence="5" type="ORF">MJ956_12025</name>
</gene>
<dbReference type="EMBL" id="JALHBS010000070">
    <property type="protein sequence ID" value="MCP3055863.1"/>
    <property type="molecule type" value="Genomic_DNA"/>
</dbReference>